<name>A0A2P2JAP9_RHIMU</name>
<feature type="compositionally biased region" description="Basic and acidic residues" evidence="1">
    <location>
        <begin position="141"/>
        <end position="153"/>
    </location>
</feature>
<sequence length="214" mass="23703">MKKIYKKGKVHPSPPSIAGQLSLLPVAILTLAAALSPEDKEVLAYLLSCSGTAASDNFTANRRTTHHAGGDDRGRDGEEGGGDGDHGPTFGCYCFSCYLSFWARWDTSPNRQVIHEIIEAYEEGLFQKKRKSEKKKKEKTKRVANESKIDGGERNSLSSSELESVKDDLGELESVEPCSDAGQNQELQAELERDTVRKIVNFIGEKIWGVWNRD</sequence>
<evidence type="ECO:0000313" key="2">
    <source>
        <dbReference type="EMBL" id="MBW90565.1"/>
    </source>
</evidence>
<feature type="region of interest" description="Disordered" evidence="1">
    <location>
        <begin position="60"/>
        <end position="82"/>
    </location>
</feature>
<reference evidence="2" key="1">
    <citation type="submission" date="2018-02" db="EMBL/GenBank/DDBJ databases">
        <title>Rhizophora mucronata_Transcriptome.</title>
        <authorList>
            <person name="Meera S.P."/>
            <person name="Sreeshan A."/>
            <person name="Augustine A."/>
        </authorList>
    </citation>
    <scope>NUCLEOTIDE SEQUENCE</scope>
    <source>
        <tissue evidence="2">Leaf</tissue>
    </source>
</reference>
<feature type="compositionally biased region" description="Basic residues" evidence="1">
    <location>
        <begin position="129"/>
        <end position="140"/>
    </location>
</feature>
<feature type="region of interest" description="Disordered" evidence="1">
    <location>
        <begin position="129"/>
        <end position="168"/>
    </location>
</feature>
<dbReference type="PANTHER" id="PTHR31903:SF12">
    <property type="match status" value="1"/>
</dbReference>
<evidence type="ECO:0000256" key="1">
    <source>
        <dbReference type="SAM" id="MobiDB-lite"/>
    </source>
</evidence>
<accession>A0A2P2JAP9</accession>
<dbReference type="EMBL" id="GGEC01010082">
    <property type="protein sequence ID" value="MBW90565.1"/>
    <property type="molecule type" value="Transcribed_RNA"/>
</dbReference>
<feature type="compositionally biased region" description="Basic and acidic residues" evidence="1">
    <location>
        <begin position="68"/>
        <end position="82"/>
    </location>
</feature>
<proteinExistence type="predicted"/>
<dbReference type="PANTHER" id="PTHR31903">
    <property type="entry name" value="F12F1.11-RELATED"/>
    <property type="match status" value="1"/>
</dbReference>
<protein>
    <submittedName>
        <fullName evidence="2">Uncharacterized protein</fullName>
    </submittedName>
</protein>
<organism evidence="2">
    <name type="scientific">Rhizophora mucronata</name>
    <name type="common">Asiatic mangrove</name>
    <dbReference type="NCBI Taxonomy" id="61149"/>
    <lineage>
        <taxon>Eukaryota</taxon>
        <taxon>Viridiplantae</taxon>
        <taxon>Streptophyta</taxon>
        <taxon>Embryophyta</taxon>
        <taxon>Tracheophyta</taxon>
        <taxon>Spermatophyta</taxon>
        <taxon>Magnoliopsida</taxon>
        <taxon>eudicotyledons</taxon>
        <taxon>Gunneridae</taxon>
        <taxon>Pentapetalae</taxon>
        <taxon>rosids</taxon>
        <taxon>fabids</taxon>
        <taxon>Malpighiales</taxon>
        <taxon>Rhizophoraceae</taxon>
        <taxon>Rhizophora</taxon>
    </lineage>
</organism>
<dbReference type="AlphaFoldDB" id="A0A2P2JAP9"/>